<comment type="caution">
    <text evidence="3">The sequence shown here is derived from an EMBL/GenBank/DDBJ whole genome shotgun (WGS) entry which is preliminary data.</text>
</comment>
<evidence type="ECO:0000313" key="3">
    <source>
        <dbReference type="EMBL" id="RIB19694.1"/>
    </source>
</evidence>
<feature type="transmembrane region" description="Helical" evidence="2">
    <location>
        <begin position="6"/>
        <end position="28"/>
    </location>
</feature>
<keyword evidence="4" id="KW-1185">Reference proteome</keyword>
<name>A0A397VB32_9GLOM</name>
<keyword evidence="2" id="KW-1133">Transmembrane helix</keyword>
<feature type="compositionally biased region" description="Low complexity" evidence="1">
    <location>
        <begin position="190"/>
        <end position="211"/>
    </location>
</feature>
<reference evidence="3 4" key="1">
    <citation type="submission" date="2018-06" db="EMBL/GenBank/DDBJ databases">
        <title>Comparative genomics reveals the genomic features of Rhizophagus irregularis, R. cerebriforme, R. diaphanum and Gigaspora rosea, and their symbiotic lifestyle signature.</title>
        <authorList>
            <person name="Morin E."/>
            <person name="San Clemente H."/>
            <person name="Chen E.C.H."/>
            <person name="De La Providencia I."/>
            <person name="Hainaut M."/>
            <person name="Kuo A."/>
            <person name="Kohler A."/>
            <person name="Murat C."/>
            <person name="Tang N."/>
            <person name="Roy S."/>
            <person name="Loubradou J."/>
            <person name="Henrissat B."/>
            <person name="Grigoriev I.V."/>
            <person name="Corradi N."/>
            <person name="Roux C."/>
            <person name="Martin F.M."/>
        </authorList>
    </citation>
    <scope>NUCLEOTIDE SEQUENCE [LARGE SCALE GENOMIC DNA]</scope>
    <source>
        <strain evidence="3 4">DAOM 194757</strain>
    </source>
</reference>
<evidence type="ECO:0000256" key="2">
    <source>
        <dbReference type="SAM" id="Phobius"/>
    </source>
</evidence>
<dbReference type="EMBL" id="QKWP01000459">
    <property type="protein sequence ID" value="RIB19694.1"/>
    <property type="molecule type" value="Genomic_DNA"/>
</dbReference>
<keyword evidence="2" id="KW-0472">Membrane</keyword>
<accession>A0A397VB32</accession>
<dbReference type="OrthoDB" id="2359780at2759"/>
<protein>
    <submittedName>
        <fullName evidence="3">Uncharacterized protein</fullName>
    </submittedName>
</protein>
<feature type="region of interest" description="Disordered" evidence="1">
    <location>
        <begin position="180"/>
        <end position="211"/>
    </location>
</feature>
<proteinExistence type="predicted"/>
<dbReference type="AlphaFoldDB" id="A0A397VB32"/>
<dbReference type="Proteomes" id="UP000266673">
    <property type="component" value="Unassembled WGS sequence"/>
</dbReference>
<evidence type="ECO:0000256" key="1">
    <source>
        <dbReference type="SAM" id="MobiDB-lite"/>
    </source>
</evidence>
<evidence type="ECO:0000313" key="4">
    <source>
        <dbReference type="Proteomes" id="UP000266673"/>
    </source>
</evidence>
<sequence>MPVLVLTAVFLFVCPLIFMGIITMWMLLKQKISDELSTCVTKIKHEIADDLSAHGTKIANELDAKNNTAITAEIKRILTDVYKKLNAEINTKIFNELSTCLSEINTELNDKLTAEIKKINSRDTGYASEAQKLFNDMVTRINNIEEACYNNFALVNAFIEALQNGLIQHYAITRRNQPIEADQQSVSNHSEASNRSHISSSESSSGSLSGSGQLTFTEKMYLTVAMEIRELGRNIKKTTVQGFYERNIKKKDGYISTLDQIGLWIDSRNNDS</sequence>
<gene>
    <name evidence="3" type="ORF">C2G38_2035862</name>
</gene>
<organism evidence="3 4">
    <name type="scientific">Gigaspora rosea</name>
    <dbReference type="NCBI Taxonomy" id="44941"/>
    <lineage>
        <taxon>Eukaryota</taxon>
        <taxon>Fungi</taxon>
        <taxon>Fungi incertae sedis</taxon>
        <taxon>Mucoromycota</taxon>
        <taxon>Glomeromycotina</taxon>
        <taxon>Glomeromycetes</taxon>
        <taxon>Diversisporales</taxon>
        <taxon>Gigasporaceae</taxon>
        <taxon>Gigaspora</taxon>
    </lineage>
</organism>
<keyword evidence="2" id="KW-0812">Transmembrane</keyword>